<keyword evidence="3" id="KW-1185">Reference proteome</keyword>
<organism evidence="2 3">
    <name type="scientific">Stieleria varia</name>
    <dbReference type="NCBI Taxonomy" id="2528005"/>
    <lineage>
        <taxon>Bacteria</taxon>
        <taxon>Pseudomonadati</taxon>
        <taxon>Planctomycetota</taxon>
        <taxon>Planctomycetia</taxon>
        <taxon>Pirellulales</taxon>
        <taxon>Pirellulaceae</taxon>
        <taxon>Stieleria</taxon>
    </lineage>
</organism>
<evidence type="ECO:0008006" key="4">
    <source>
        <dbReference type="Google" id="ProtNLM"/>
    </source>
</evidence>
<dbReference type="Gene3D" id="1.50.10.20">
    <property type="match status" value="1"/>
</dbReference>
<dbReference type="Gene3D" id="1.25.10.10">
    <property type="entry name" value="Leucine-rich Repeat Variant"/>
    <property type="match status" value="1"/>
</dbReference>
<comment type="caution">
    <text evidence="2">The sequence shown here is derived from an EMBL/GenBank/DDBJ whole genome shotgun (WGS) entry which is preliminary data.</text>
</comment>
<sequence precursor="true">MMMIWPLETTTEPTMCRTRQPNRTSLALPLMWLGLALLLPCCVSSNAQAYTPEDPVVKKMVTEGIKYLEASTGKVTDLGEQTVVAYAHFKVEHDETNPVVVQGIAAAMKIIDAASSHADRHKLNYEAAVATLLLASISVDKYRPQLTALQHYFDEVQLANGPWTYHGEQLGDVSQTQYGILAIWTLDRYGFPLKYDRVAETAKWLMRVQDSSGPWPYMGKDPGSGQLLRQERTDMSMALAGGSSLLIAGDALRIWGDTTNDEDPGIVGLPEAVKLFIEDANKDRRKKTNLTKEPIMRSIGFMEQWRQGQKYQRTGLDWYYYQIYTMERYESFVEIALGKEKDQSPAWYNKGVDELRKYQDPATGGWTDRSKTTGPVSTAFAILFLIRSTQKAIFTAAGGGASGGKGGFGTDMKNVKLVNGQVVQKVPAQAVNDLLDMLDKDGSDKFDSMAMAENAKLPTDPVARAAQLDRLERLVRGSDKWQARRVAARLLGTSDELRVVPALIFALSDPDLKVRQFARDGLRFISRKFEGYGMPDKPTEPQLRAAQKKWRDWYRTMNPGYVFLDADL</sequence>
<evidence type="ECO:0000313" key="3">
    <source>
        <dbReference type="Proteomes" id="UP000320176"/>
    </source>
</evidence>
<dbReference type="Proteomes" id="UP000320176">
    <property type="component" value="Unassembled WGS sequence"/>
</dbReference>
<feature type="chain" id="PRO_5022740398" description="Prenyltransferase and squalene oxidase repeat protein" evidence="1">
    <location>
        <begin position="50"/>
        <end position="568"/>
    </location>
</feature>
<keyword evidence="1" id="KW-0732">Signal</keyword>
<accession>A0A5C6B6S4</accession>
<name>A0A5C6B6S4_9BACT</name>
<evidence type="ECO:0000313" key="2">
    <source>
        <dbReference type="EMBL" id="TWU07995.1"/>
    </source>
</evidence>
<dbReference type="SUPFAM" id="SSF48371">
    <property type="entry name" value="ARM repeat"/>
    <property type="match status" value="1"/>
</dbReference>
<dbReference type="SUPFAM" id="SSF48239">
    <property type="entry name" value="Terpenoid cyclases/Protein prenyltransferases"/>
    <property type="match status" value="1"/>
</dbReference>
<evidence type="ECO:0000256" key="1">
    <source>
        <dbReference type="SAM" id="SignalP"/>
    </source>
</evidence>
<reference evidence="2 3" key="1">
    <citation type="submission" date="2019-02" db="EMBL/GenBank/DDBJ databases">
        <title>Deep-cultivation of Planctomycetes and their phenomic and genomic characterization uncovers novel biology.</title>
        <authorList>
            <person name="Wiegand S."/>
            <person name="Jogler M."/>
            <person name="Boedeker C."/>
            <person name="Pinto D."/>
            <person name="Vollmers J."/>
            <person name="Rivas-Marin E."/>
            <person name="Kohn T."/>
            <person name="Peeters S.H."/>
            <person name="Heuer A."/>
            <person name="Rast P."/>
            <person name="Oberbeckmann S."/>
            <person name="Bunk B."/>
            <person name="Jeske O."/>
            <person name="Meyerdierks A."/>
            <person name="Storesund J.E."/>
            <person name="Kallscheuer N."/>
            <person name="Luecker S."/>
            <person name="Lage O.M."/>
            <person name="Pohl T."/>
            <person name="Merkel B.J."/>
            <person name="Hornburger P."/>
            <person name="Mueller R.-W."/>
            <person name="Bruemmer F."/>
            <person name="Labrenz M."/>
            <person name="Spormann A.M."/>
            <person name="Op Den Camp H."/>
            <person name="Overmann J."/>
            <person name="Amann R."/>
            <person name="Jetten M.S.M."/>
            <person name="Mascher T."/>
            <person name="Medema M.H."/>
            <person name="Devos D.P."/>
            <person name="Kaster A.-K."/>
            <person name="Ovreas L."/>
            <person name="Rohde M."/>
            <person name="Galperin M.Y."/>
            <person name="Jogler C."/>
        </authorList>
    </citation>
    <scope>NUCLEOTIDE SEQUENCE [LARGE SCALE GENOMIC DNA]</scope>
    <source>
        <strain evidence="2 3">Pla52n</strain>
    </source>
</reference>
<dbReference type="InterPro" id="IPR016024">
    <property type="entry name" value="ARM-type_fold"/>
</dbReference>
<dbReference type="EMBL" id="SJPN01000001">
    <property type="protein sequence ID" value="TWU07995.1"/>
    <property type="molecule type" value="Genomic_DNA"/>
</dbReference>
<proteinExistence type="predicted"/>
<protein>
    <recommendedName>
        <fullName evidence="4">Prenyltransferase and squalene oxidase repeat protein</fullName>
    </recommendedName>
</protein>
<dbReference type="InterPro" id="IPR011989">
    <property type="entry name" value="ARM-like"/>
</dbReference>
<dbReference type="InterPro" id="IPR008930">
    <property type="entry name" value="Terpenoid_cyclase/PrenylTrfase"/>
</dbReference>
<feature type="signal peptide" evidence="1">
    <location>
        <begin position="1"/>
        <end position="49"/>
    </location>
</feature>
<gene>
    <name evidence="2" type="ORF">Pla52n_05730</name>
</gene>
<dbReference type="AlphaFoldDB" id="A0A5C6B6S4"/>